<comment type="caution">
    <text evidence="1">The sequence shown here is derived from an EMBL/GenBank/DDBJ whole genome shotgun (WGS) entry which is preliminary data.</text>
</comment>
<keyword evidence="2" id="KW-1185">Reference proteome</keyword>
<dbReference type="RefSeq" id="WP_157093463.1">
    <property type="nucleotide sequence ID" value="NZ_BJZS01000102.1"/>
</dbReference>
<evidence type="ECO:0000313" key="2">
    <source>
        <dbReference type="Proteomes" id="UP000321103"/>
    </source>
</evidence>
<gene>
    <name evidence="1" type="ORF">KTU01_31050</name>
</gene>
<evidence type="ECO:0000313" key="1">
    <source>
        <dbReference type="EMBL" id="GEO96982.1"/>
    </source>
</evidence>
<sequence length="45" mass="4699">MDSANTRENHEALCGISYITALKLEGLPLPLGTCSRQLAGAGAVR</sequence>
<dbReference type="STRING" id="388357.GCA_001580365_02359"/>
<protein>
    <submittedName>
        <fullName evidence="1">Uncharacterized protein</fullName>
    </submittedName>
</protein>
<name>A0A512IH02_9MICC</name>
<proteinExistence type="predicted"/>
<organism evidence="1 2">
    <name type="scientific">Kocuria turfanensis</name>
    <dbReference type="NCBI Taxonomy" id="388357"/>
    <lineage>
        <taxon>Bacteria</taxon>
        <taxon>Bacillati</taxon>
        <taxon>Actinomycetota</taxon>
        <taxon>Actinomycetes</taxon>
        <taxon>Micrococcales</taxon>
        <taxon>Micrococcaceae</taxon>
        <taxon>Kocuria</taxon>
    </lineage>
</organism>
<dbReference type="AlphaFoldDB" id="A0A512IH02"/>
<dbReference type="Proteomes" id="UP000321103">
    <property type="component" value="Unassembled WGS sequence"/>
</dbReference>
<accession>A0A512IH02</accession>
<dbReference type="EMBL" id="BJZS01000102">
    <property type="protein sequence ID" value="GEO96982.1"/>
    <property type="molecule type" value="Genomic_DNA"/>
</dbReference>
<reference evidence="1 2" key="1">
    <citation type="submission" date="2019-07" db="EMBL/GenBank/DDBJ databases">
        <title>Whole genome shotgun sequence of Kocuria turfanensis NBRC 107627.</title>
        <authorList>
            <person name="Hosoyama A."/>
            <person name="Uohara A."/>
            <person name="Ohji S."/>
            <person name="Ichikawa N."/>
        </authorList>
    </citation>
    <scope>NUCLEOTIDE SEQUENCE [LARGE SCALE GENOMIC DNA]</scope>
    <source>
        <strain evidence="1 2">NBRC 107627</strain>
    </source>
</reference>